<keyword evidence="2 3" id="KW-0175">Coiled coil</keyword>
<dbReference type="STRING" id="7232.A0A484ASS0"/>
<dbReference type="PANTHER" id="PTHR19212">
    <property type="entry name" value="LEUCINE RICH REPEAT IN FLII INTERACTING PROTEIN"/>
    <property type="match status" value="1"/>
</dbReference>
<dbReference type="InterPro" id="IPR019139">
    <property type="entry name" value="LRRFIP1/2"/>
</dbReference>
<keyword evidence="5" id="KW-1185">Reference proteome</keyword>
<feature type="coiled-coil region" evidence="3">
    <location>
        <begin position="89"/>
        <end position="116"/>
    </location>
</feature>
<dbReference type="Gene3D" id="1.20.5.4090">
    <property type="match status" value="1"/>
</dbReference>
<comment type="similarity">
    <text evidence="1">Belongs to the LRRFIP family.</text>
</comment>
<dbReference type="EMBL" id="LSRL02002403">
    <property type="protein sequence ID" value="TDG38651.1"/>
    <property type="molecule type" value="Genomic_DNA"/>
</dbReference>
<name>A0A484ASS0_DRONA</name>
<gene>
    <name evidence="4" type="ORF">AWZ03_014927</name>
</gene>
<dbReference type="GO" id="GO:0006355">
    <property type="term" value="P:regulation of DNA-templated transcription"/>
    <property type="evidence" value="ECO:0007669"/>
    <property type="project" value="InterPro"/>
</dbReference>
<sequence length="201" mass="22811">MQESLAQLQREFKNKLRDCSALKRSLDRTTLELNLVQGQLSERDTLIEEHGLVIVAIENSDGSDAKRALVTVENANVLATVQGSLDVRIKKFADEKQRLLNEMQKLREQLDAFKNEGRPVRGSLLSGSLGYDGDYDAQRESNKIISDYKYKLQKAEQEIASLQANLARSETQVIRYKSTAEAAEKSEAELKVERRKLQREV</sequence>
<reference evidence="4 5" key="1">
    <citation type="journal article" date="2019" name="J. Hered.">
        <title>An Improved Genome Assembly for Drosophila navojoa, the Basal Species in the mojavensis Cluster.</title>
        <authorList>
            <person name="Vanderlinde T."/>
            <person name="Dupim E.G."/>
            <person name="Nazario-Yepiz N.O."/>
            <person name="Carvalho A.B."/>
        </authorList>
    </citation>
    <scope>NUCLEOTIDE SEQUENCE [LARGE SCALE GENOMIC DNA]</scope>
    <source>
        <strain evidence="4">Navoj_Jal97</strain>
        <tissue evidence="4">Whole organism</tissue>
    </source>
</reference>
<evidence type="ECO:0000256" key="3">
    <source>
        <dbReference type="SAM" id="Coils"/>
    </source>
</evidence>
<protein>
    <submittedName>
        <fullName evidence="4">Uncharacterized protein</fullName>
    </submittedName>
</protein>
<dbReference type="Proteomes" id="UP000295192">
    <property type="component" value="Unassembled WGS sequence"/>
</dbReference>
<evidence type="ECO:0000256" key="2">
    <source>
        <dbReference type="ARBA" id="ARBA00023054"/>
    </source>
</evidence>
<accession>A0A484ASS0</accession>
<dbReference type="AlphaFoldDB" id="A0A484ASS0"/>
<dbReference type="Pfam" id="PF09738">
    <property type="entry name" value="LRRFIP"/>
    <property type="match status" value="1"/>
</dbReference>
<evidence type="ECO:0000313" key="5">
    <source>
        <dbReference type="Proteomes" id="UP000295192"/>
    </source>
</evidence>
<organism evidence="4 5">
    <name type="scientific">Drosophila navojoa</name>
    <name type="common">Fruit fly</name>
    <dbReference type="NCBI Taxonomy" id="7232"/>
    <lineage>
        <taxon>Eukaryota</taxon>
        <taxon>Metazoa</taxon>
        <taxon>Ecdysozoa</taxon>
        <taxon>Arthropoda</taxon>
        <taxon>Hexapoda</taxon>
        <taxon>Insecta</taxon>
        <taxon>Pterygota</taxon>
        <taxon>Neoptera</taxon>
        <taxon>Endopterygota</taxon>
        <taxon>Diptera</taxon>
        <taxon>Brachycera</taxon>
        <taxon>Muscomorpha</taxon>
        <taxon>Ephydroidea</taxon>
        <taxon>Drosophilidae</taxon>
        <taxon>Drosophila</taxon>
    </lineage>
</organism>
<proteinExistence type="inferred from homology"/>
<dbReference type="OrthoDB" id="10028421at2759"/>
<dbReference type="PANTHER" id="PTHR19212:SF0">
    <property type="entry name" value="LD07988P"/>
    <property type="match status" value="1"/>
</dbReference>
<comment type="caution">
    <text evidence="4">The sequence shown here is derived from an EMBL/GenBank/DDBJ whole genome shotgun (WGS) entry which is preliminary data.</text>
</comment>
<evidence type="ECO:0000313" key="4">
    <source>
        <dbReference type="EMBL" id="TDG38651.1"/>
    </source>
</evidence>
<evidence type="ECO:0000256" key="1">
    <source>
        <dbReference type="ARBA" id="ARBA00008275"/>
    </source>
</evidence>
<dbReference type="OMA" id="TIREEWY"/>
<feature type="coiled-coil region" evidence="3">
    <location>
        <begin position="145"/>
        <end position="200"/>
    </location>
</feature>